<keyword evidence="2" id="KW-1185">Reference proteome</keyword>
<gene>
    <name evidence="1" type="ORF">Pla52o_47800</name>
</gene>
<proteinExistence type="predicted"/>
<organism evidence="1 2">
    <name type="scientific">Novipirellula galeiformis</name>
    <dbReference type="NCBI Taxonomy" id="2528004"/>
    <lineage>
        <taxon>Bacteria</taxon>
        <taxon>Pseudomonadati</taxon>
        <taxon>Planctomycetota</taxon>
        <taxon>Planctomycetia</taxon>
        <taxon>Pirellulales</taxon>
        <taxon>Pirellulaceae</taxon>
        <taxon>Novipirellula</taxon>
    </lineage>
</organism>
<accession>A0A5C6C6K7</accession>
<comment type="caution">
    <text evidence="1">The sequence shown here is derived from an EMBL/GenBank/DDBJ whole genome shotgun (WGS) entry which is preliminary data.</text>
</comment>
<evidence type="ECO:0000313" key="2">
    <source>
        <dbReference type="Proteomes" id="UP000316304"/>
    </source>
</evidence>
<dbReference type="EMBL" id="SJPT01000009">
    <property type="protein sequence ID" value="TWU20263.1"/>
    <property type="molecule type" value="Genomic_DNA"/>
</dbReference>
<evidence type="ECO:0000313" key="1">
    <source>
        <dbReference type="EMBL" id="TWU20263.1"/>
    </source>
</evidence>
<dbReference type="AlphaFoldDB" id="A0A5C6C6K7"/>
<reference evidence="1 2" key="1">
    <citation type="submission" date="2019-02" db="EMBL/GenBank/DDBJ databases">
        <title>Deep-cultivation of Planctomycetes and their phenomic and genomic characterization uncovers novel biology.</title>
        <authorList>
            <person name="Wiegand S."/>
            <person name="Jogler M."/>
            <person name="Boedeker C."/>
            <person name="Pinto D."/>
            <person name="Vollmers J."/>
            <person name="Rivas-Marin E."/>
            <person name="Kohn T."/>
            <person name="Peeters S.H."/>
            <person name="Heuer A."/>
            <person name="Rast P."/>
            <person name="Oberbeckmann S."/>
            <person name="Bunk B."/>
            <person name="Jeske O."/>
            <person name="Meyerdierks A."/>
            <person name="Storesund J.E."/>
            <person name="Kallscheuer N."/>
            <person name="Luecker S."/>
            <person name="Lage O.M."/>
            <person name="Pohl T."/>
            <person name="Merkel B.J."/>
            <person name="Hornburger P."/>
            <person name="Mueller R.-W."/>
            <person name="Bruemmer F."/>
            <person name="Labrenz M."/>
            <person name="Spormann A.M."/>
            <person name="Op Den Camp H."/>
            <person name="Overmann J."/>
            <person name="Amann R."/>
            <person name="Jetten M.S.M."/>
            <person name="Mascher T."/>
            <person name="Medema M.H."/>
            <person name="Devos D.P."/>
            <person name="Kaster A.-K."/>
            <person name="Ovreas L."/>
            <person name="Rohde M."/>
            <person name="Galperin M.Y."/>
            <person name="Jogler C."/>
        </authorList>
    </citation>
    <scope>NUCLEOTIDE SEQUENCE [LARGE SCALE GENOMIC DNA]</scope>
    <source>
        <strain evidence="1 2">Pla52o</strain>
    </source>
</reference>
<sequence length="94" mass="10332">MNRISCQRQSDIRRSTVNFSWAIPVASSTMPSAKSFIIALNVSVGAMQRVKLCRGSEVAQRQALCLVFTSRGQANCIGQQQTLFQAALARASRR</sequence>
<name>A0A5C6C6K7_9BACT</name>
<protein>
    <submittedName>
        <fullName evidence="1">Uncharacterized protein</fullName>
    </submittedName>
</protein>
<dbReference type="Proteomes" id="UP000316304">
    <property type="component" value="Unassembled WGS sequence"/>
</dbReference>